<dbReference type="GO" id="GO:0016787">
    <property type="term" value="F:hydrolase activity"/>
    <property type="evidence" value="ECO:0007669"/>
    <property type="project" value="UniProtKB-KW"/>
</dbReference>
<dbReference type="RefSeq" id="XP_007746661.1">
    <property type="nucleotide sequence ID" value="XM_007748471.1"/>
</dbReference>
<organism evidence="5 6">
    <name type="scientific">Cladophialophora psammophila CBS 110553</name>
    <dbReference type="NCBI Taxonomy" id="1182543"/>
    <lineage>
        <taxon>Eukaryota</taxon>
        <taxon>Fungi</taxon>
        <taxon>Dikarya</taxon>
        <taxon>Ascomycota</taxon>
        <taxon>Pezizomycotina</taxon>
        <taxon>Eurotiomycetes</taxon>
        <taxon>Chaetothyriomycetidae</taxon>
        <taxon>Chaetothyriales</taxon>
        <taxon>Herpotrichiellaceae</taxon>
        <taxon>Cladophialophora</taxon>
    </lineage>
</organism>
<accession>W9WWD0</accession>
<dbReference type="STRING" id="1182543.W9WWD0"/>
<dbReference type="PANTHER" id="PTHR42978:SF5">
    <property type="entry name" value="METALLO-BETA-LACTAMASE DOMAIN-CONTAINING PROTEIN"/>
    <property type="match status" value="1"/>
</dbReference>
<comment type="caution">
    <text evidence="5">The sequence shown here is derived from an EMBL/GenBank/DDBJ whole genome shotgun (WGS) entry which is preliminary data.</text>
</comment>
<dbReference type="HOGENOM" id="CLU_030571_1_2_1"/>
<comment type="similarity">
    <text evidence="1">Belongs to the metallo-beta-lactamase superfamily.</text>
</comment>
<reference evidence="5 6" key="1">
    <citation type="submission" date="2013-03" db="EMBL/GenBank/DDBJ databases">
        <title>The Genome Sequence of Cladophialophora psammophila CBS 110553.</title>
        <authorList>
            <consortium name="The Broad Institute Genomics Platform"/>
            <person name="Cuomo C."/>
            <person name="de Hoog S."/>
            <person name="Gorbushina A."/>
            <person name="Walker B."/>
            <person name="Young S.K."/>
            <person name="Zeng Q."/>
            <person name="Gargeya S."/>
            <person name="Fitzgerald M."/>
            <person name="Haas B."/>
            <person name="Abouelleil A."/>
            <person name="Allen A.W."/>
            <person name="Alvarado L."/>
            <person name="Arachchi H.M."/>
            <person name="Berlin A.M."/>
            <person name="Chapman S.B."/>
            <person name="Gainer-Dewar J."/>
            <person name="Goldberg J."/>
            <person name="Griggs A."/>
            <person name="Gujja S."/>
            <person name="Hansen M."/>
            <person name="Howarth C."/>
            <person name="Imamovic A."/>
            <person name="Ireland A."/>
            <person name="Larimer J."/>
            <person name="McCowan C."/>
            <person name="Murphy C."/>
            <person name="Pearson M."/>
            <person name="Poon T.W."/>
            <person name="Priest M."/>
            <person name="Roberts A."/>
            <person name="Saif S."/>
            <person name="Shea T."/>
            <person name="Sisk P."/>
            <person name="Sykes S."/>
            <person name="Wortman J."/>
            <person name="Nusbaum C."/>
            <person name="Birren B."/>
        </authorList>
    </citation>
    <scope>NUCLEOTIDE SEQUENCE [LARGE SCALE GENOMIC DNA]</scope>
    <source>
        <strain evidence="5 6">CBS 110553</strain>
    </source>
</reference>
<evidence type="ECO:0000256" key="3">
    <source>
        <dbReference type="ARBA" id="ARBA00022801"/>
    </source>
</evidence>
<gene>
    <name evidence="5" type="ORF">A1O5_07883</name>
</gene>
<dbReference type="OrthoDB" id="10250730at2759"/>
<evidence type="ECO:0000256" key="1">
    <source>
        <dbReference type="ARBA" id="ARBA00007749"/>
    </source>
</evidence>
<dbReference type="AlphaFoldDB" id="W9WWD0"/>
<dbReference type="GO" id="GO:0046872">
    <property type="term" value="F:metal ion binding"/>
    <property type="evidence" value="ECO:0007669"/>
    <property type="project" value="UniProtKB-KW"/>
</dbReference>
<dbReference type="Proteomes" id="UP000019471">
    <property type="component" value="Unassembled WGS sequence"/>
</dbReference>
<protein>
    <recommendedName>
        <fullName evidence="7">Metallo-beta-lactamase domain-containing protein</fullName>
    </recommendedName>
</protein>
<keyword evidence="4" id="KW-0862">Zinc</keyword>
<evidence type="ECO:0008006" key="7">
    <source>
        <dbReference type="Google" id="ProtNLM"/>
    </source>
</evidence>
<evidence type="ECO:0000313" key="6">
    <source>
        <dbReference type="Proteomes" id="UP000019471"/>
    </source>
</evidence>
<dbReference type="PANTHER" id="PTHR42978">
    <property type="entry name" value="QUORUM-QUENCHING LACTONASE YTNP-RELATED-RELATED"/>
    <property type="match status" value="1"/>
</dbReference>
<sequence length="235" mass="25827">MGDMSTFGPATDLVVGPGFKDHFLGDGGGNSALGGVLPSDVEGRTVREITFTSDVVEIGKFPAHDYFHDGSLYLLDSPGHCVGHLCALVRTTNSPDTFVFLGGDAAHHCGEFRPSAYVPMPETITPNPVTLQDRNIPFCPGAWFEDLQTSRNRDPKEPLWQPAFGHNMDEVLTTIAHMQEYDGDDSIFVILAHDPALRSPGVPFFPESINDWQERGLGKELRWAWIGDVMRASKE</sequence>
<dbReference type="eggNOG" id="ENOG502S1A6">
    <property type="taxonomic scope" value="Eukaryota"/>
</dbReference>
<dbReference type="Gene3D" id="3.60.15.10">
    <property type="entry name" value="Ribonuclease Z/Hydroxyacylglutathione hydrolase-like"/>
    <property type="match status" value="1"/>
</dbReference>
<evidence type="ECO:0000256" key="4">
    <source>
        <dbReference type="ARBA" id="ARBA00022833"/>
    </source>
</evidence>
<proteinExistence type="inferred from homology"/>
<evidence type="ECO:0000256" key="2">
    <source>
        <dbReference type="ARBA" id="ARBA00022723"/>
    </source>
</evidence>
<dbReference type="EMBL" id="AMGX01000012">
    <property type="protein sequence ID" value="EXJ68951.1"/>
    <property type="molecule type" value="Genomic_DNA"/>
</dbReference>
<keyword evidence="6" id="KW-1185">Reference proteome</keyword>
<dbReference type="SUPFAM" id="SSF56281">
    <property type="entry name" value="Metallo-hydrolase/oxidoreductase"/>
    <property type="match status" value="1"/>
</dbReference>
<dbReference type="GeneID" id="19192588"/>
<dbReference type="InterPro" id="IPR051013">
    <property type="entry name" value="MBL_superfamily_lactonases"/>
</dbReference>
<evidence type="ECO:0000313" key="5">
    <source>
        <dbReference type="EMBL" id="EXJ68951.1"/>
    </source>
</evidence>
<keyword evidence="3" id="KW-0378">Hydrolase</keyword>
<keyword evidence="2" id="KW-0479">Metal-binding</keyword>
<name>W9WWD0_9EURO</name>
<dbReference type="InterPro" id="IPR036866">
    <property type="entry name" value="RibonucZ/Hydroxyglut_hydro"/>
</dbReference>